<evidence type="ECO:0000313" key="2">
    <source>
        <dbReference type="EMBL" id="MBB4892512.1"/>
    </source>
</evidence>
<keyword evidence="3" id="KW-1185">Reference proteome</keyword>
<reference evidence="2 3" key="1">
    <citation type="submission" date="2020-08" db="EMBL/GenBank/DDBJ databases">
        <title>Genomic Encyclopedia of Type Strains, Phase III (KMG-III): the genomes of soil and plant-associated and newly described type strains.</title>
        <authorList>
            <person name="Whitman W."/>
        </authorList>
    </citation>
    <scope>NUCLEOTIDE SEQUENCE [LARGE SCALE GENOMIC DNA]</scope>
    <source>
        <strain evidence="2 3">CECT 3266</strain>
    </source>
</reference>
<accession>A0A7W7LLT1</accession>
<comment type="caution">
    <text evidence="2">The sequence shown here is derived from an EMBL/GenBank/DDBJ whole genome shotgun (WGS) entry which is preliminary data.</text>
</comment>
<keyword evidence="1" id="KW-0812">Transmembrane</keyword>
<organism evidence="2 3">
    <name type="scientific">Streptomyces olivoverticillatus</name>
    <dbReference type="NCBI Taxonomy" id="66427"/>
    <lineage>
        <taxon>Bacteria</taxon>
        <taxon>Bacillati</taxon>
        <taxon>Actinomycetota</taxon>
        <taxon>Actinomycetes</taxon>
        <taxon>Kitasatosporales</taxon>
        <taxon>Streptomycetaceae</taxon>
        <taxon>Streptomyces</taxon>
    </lineage>
</organism>
<feature type="transmembrane region" description="Helical" evidence="1">
    <location>
        <begin position="20"/>
        <end position="37"/>
    </location>
</feature>
<proteinExistence type="predicted"/>
<evidence type="ECO:0000313" key="3">
    <source>
        <dbReference type="Proteomes" id="UP000556084"/>
    </source>
</evidence>
<keyword evidence="1" id="KW-0472">Membrane</keyword>
<keyword evidence="1" id="KW-1133">Transmembrane helix</keyword>
<gene>
    <name evidence="2" type="ORF">FHS39_001523</name>
</gene>
<sequence>MTTLPPLGDSLQPDNRLRRLWIFAGVLVGVCVAAFFINRQFITDDDHTTVTAGDCFENTGTTKNPEIRKRDCGDPKADYKVLKKLEDTYFTPFACSDVEGSTGALSQTGTKPFVVCFTGNRH</sequence>
<evidence type="ECO:0000256" key="1">
    <source>
        <dbReference type="SAM" id="Phobius"/>
    </source>
</evidence>
<dbReference type="RefSeq" id="WP_184347598.1">
    <property type="nucleotide sequence ID" value="NZ_JACHJH010000002.1"/>
</dbReference>
<dbReference type="AlphaFoldDB" id="A0A7W7LLT1"/>
<dbReference type="EMBL" id="JACHJH010000002">
    <property type="protein sequence ID" value="MBB4892512.1"/>
    <property type="molecule type" value="Genomic_DNA"/>
</dbReference>
<dbReference type="Proteomes" id="UP000556084">
    <property type="component" value="Unassembled WGS sequence"/>
</dbReference>
<protein>
    <submittedName>
        <fullName evidence="2">Uncharacterized protein</fullName>
    </submittedName>
</protein>
<name>A0A7W7LLT1_9ACTN</name>